<dbReference type="EMBL" id="SSOP01000003">
    <property type="protein sequence ID" value="KAB5596137.1"/>
    <property type="molecule type" value="Genomic_DNA"/>
</dbReference>
<feature type="transmembrane region" description="Helical" evidence="5">
    <location>
        <begin position="197"/>
        <end position="222"/>
    </location>
</feature>
<keyword evidence="4 5" id="KW-0472">Membrane</keyword>
<feature type="transmembrane region" description="Helical" evidence="5">
    <location>
        <begin position="234"/>
        <end position="255"/>
    </location>
</feature>
<dbReference type="AlphaFoldDB" id="A0A5N5QYR0"/>
<dbReference type="GO" id="GO:0015140">
    <property type="term" value="F:malate transmembrane transporter activity"/>
    <property type="evidence" value="ECO:0007669"/>
    <property type="project" value="InterPro"/>
</dbReference>
<evidence type="ECO:0000256" key="5">
    <source>
        <dbReference type="SAM" id="Phobius"/>
    </source>
</evidence>
<dbReference type="InterPro" id="IPR030185">
    <property type="entry name" value="Mae1"/>
</dbReference>
<evidence type="ECO:0000256" key="4">
    <source>
        <dbReference type="ARBA" id="ARBA00023136"/>
    </source>
</evidence>
<dbReference type="InterPro" id="IPR004695">
    <property type="entry name" value="SLAC1/Mae1/Ssu1/TehA"/>
</dbReference>
<accession>A0A5N5QYR0</accession>
<feature type="transmembrane region" description="Helical" evidence="5">
    <location>
        <begin position="335"/>
        <end position="358"/>
    </location>
</feature>
<sequence>MLKSETSTIVPPYDGPQYSALRRRIHGWTWQGFPVGMGTGAVCVLLSALDPHPAWVTKIEIAFYIFNMCLFLLNVSMLALQFILFRRQFLRLIFDPTKGIFVPLVVLSFATIIIGTINYAVPHGIISPNGIYILFWVYVAFALIVCFPMLTIWFNKSHEVTTFTPAWAFLIFPIMLTGVIAFNVLKVMPVSDPRTIGVLLVGYLFQGIGLFMTLFYLAIYLLRIITTGFMSGHQANGAFVACGPPGFTALALIHLGREARRILPEYNLVSPLAGEIFFTSSVLSALLLFGLAVFFFAFGVIPYWFKLHKHLHEILGCMSSIAISGLFAKSATHTGWALTFPNVGWINTIMALSQIFGVSGFKQWHLAMTTLICLAWIVLFSFTVLAFYKGEIFLSGNEEIYADLSVGKQKPEERV</sequence>
<dbReference type="CDD" id="cd09317">
    <property type="entry name" value="TDT_Mae1_like"/>
    <property type="match status" value="1"/>
</dbReference>
<proteinExistence type="predicted"/>
<feature type="transmembrane region" description="Helical" evidence="5">
    <location>
        <begin position="166"/>
        <end position="185"/>
    </location>
</feature>
<dbReference type="InterPro" id="IPR038665">
    <property type="entry name" value="Voltage-dep_anion_channel_sf"/>
</dbReference>
<dbReference type="GO" id="GO:0016020">
    <property type="term" value="C:membrane"/>
    <property type="evidence" value="ECO:0007669"/>
    <property type="project" value="UniProtKB-SubCell"/>
</dbReference>
<organism evidence="6 7">
    <name type="scientific">Ceratobasidium theobromae</name>
    <dbReference type="NCBI Taxonomy" id="1582974"/>
    <lineage>
        <taxon>Eukaryota</taxon>
        <taxon>Fungi</taxon>
        <taxon>Dikarya</taxon>
        <taxon>Basidiomycota</taxon>
        <taxon>Agaricomycotina</taxon>
        <taxon>Agaricomycetes</taxon>
        <taxon>Cantharellales</taxon>
        <taxon>Ceratobasidiaceae</taxon>
        <taxon>Ceratobasidium</taxon>
    </lineage>
</organism>
<feature type="transmembrane region" description="Helical" evidence="5">
    <location>
        <begin position="276"/>
        <end position="305"/>
    </location>
</feature>
<gene>
    <name evidence="6" type="ORF">CTheo_409</name>
</gene>
<evidence type="ECO:0000313" key="7">
    <source>
        <dbReference type="Proteomes" id="UP000383932"/>
    </source>
</evidence>
<evidence type="ECO:0000256" key="2">
    <source>
        <dbReference type="ARBA" id="ARBA00022692"/>
    </source>
</evidence>
<keyword evidence="7" id="KW-1185">Reference proteome</keyword>
<feature type="transmembrane region" description="Helical" evidence="5">
    <location>
        <begin position="311"/>
        <end position="328"/>
    </location>
</feature>
<evidence type="ECO:0000313" key="6">
    <source>
        <dbReference type="EMBL" id="KAB5596137.1"/>
    </source>
</evidence>
<comment type="caution">
    <text evidence="6">The sequence shown here is derived from an EMBL/GenBank/DDBJ whole genome shotgun (WGS) entry which is preliminary data.</text>
</comment>
<dbReference type="OrthoDB" id="2901184at2759"/>
<feature type="transmembrane region" description="Helical" evidence="5">
    <location>
        <begin position="100"/>
        <end position="121"/>
    </location>
</feature>
<comment type="subcellular location">
    <subcellularLocation>
        <location evidence="1">Membrane</location>
        <topology evidence="1">Multi-pass membrane protein</topology>
    </subcellularLocation>
</comment>
<protein>
    <submittedName>
        <fullName evidence="6">Malic acid transport protein</fullName>
    </submittedName>
</protein>
<feature type="transmembrane region" description="Helical" evidence="5">
    <location>
        <begin position="28"/>
        <end position="49"/>
    </location>
</feature>
<keyword evidence="3 5" id="KW-1133">Transmembrane helix</keyword>
<dbReference type="PANTHER" id="PTHR31162">
    <property type="entry name" value="MALIC ACID TRANSPORT PROTEIN-RELATED"/>
    <property type="match status" value="1"/>
</dbReference>
<dbReference type="Gene3D" id="1.50.10.150">
    <property type="entry name" value="Voltage-dependent anion channel"/>
    <property type="match status" value="1"/>
</dbReference>
<name>A0A5N5QYR0_9AGAM</name>
<evidence type="ECO:0000256" key="3">
    <source>
        <dbReference type="ARBA" id="ARBA00022989"/>
    </source>
</evidence>
<evidence type="ECO:0000256" key="1">
    <source>
        <dbReference type="ARBA" id="ARBA00004141"/>
    </source>
</evidence>
<feature type="transmembrane region" description="Helical" evidence="5">
    <location>
        <begin position="61"/>
        <end position="85"/>
    </location>
</feature>
<dbReference type="Proteomes" id="UP000383932">
    <property type="component" value="Unassembled WGS sequence"/>
</dbReference>
<feature type="transmembrane region" description="Helical" evidence="5">
    <location>
        <begin position="364"/>
        <end position="388"/>
    </location>
</feature>
<dbReference type="Pfam" id="PF03595">
    <property type="entry name" value="SLAC1"/>
    <property type="match status" value="1"/>
</dbReference>
<dbReference type="PANTHER" id="PTHR31162:SF0">
    <property type="entry name" value="MALIC ACID TRANSPORT PROTEIN"/>
    <property type="match status" value="1"/>
</dbReference>
<reference evidence="6 7" key="1">
    <citation type="journal article" date="2019" name="Fungal Biol. Biotechnol.">
        <title>Draft genome sequence of fastidious pathogen Ceratobasidium theobromae, which causes vascular-streak dieback in Theobroma cacao.</title>
        <authorList>
            <person name="Ali S.S."/>
            <person name="Asman A."/>
            <person name="Shao J."/>
            <person name="Firmansyah A.P."/>
            <person name="Susilo A.W."/>
            <person name="Rosmana A."/>
            <person name="McMahon P."/>
            <person name="Junaid M."/>
            <person name="Guest D."/>
            <person name="Kheng T.Y."/>
            <person name="Meinhardt L.W."/>
            <person name="Bailey B.A."/>
        </authorList>
    </citation>
    <scope>NUCLEOTIDE SEQUENCE [LARGE SCALE GENOMIC DNA]</scope>
    <source>
        <strain evidence="6 7">CT2</strain>
    </source>
</reference>
<keyword evidence="2 5" id="KW-0812">Transmembrane</keyword>
<feature type="transmembrane region" description="Helical" evidence="5">
    <location>
        <begin position="133"/>
        <end position="154"/>
    </location>
</feature>